<evidence type="ECO:0000256" key="2">
    <source>
        <dbReference type="SAM" id="Phobius"/>
    </source>
</evidence>
<proteinExistence type="predicted"/>
<gene>
    <name evidence="3" type="ORF">C8A00DRAFT_16746</name>
</gene>
<dbReference type="AlphaFoldDB" id="A0AAN6VI08"/>
<organism evidence="3 4">
    <name type="scientific">Chaetomidium leptoderma</name>
    <dbReference type="NCBI Taxonomy" id="669021"/>
    <lineage>
        <taxon>Eukaryota</taxon>
        <taxon>Fungi</taxon>
        <taxon>Dikarya</taxon>
        <taxon>Ascomycota</taxon>
        <taxon>Pezizomycotina</taxon>
        <taxon>Sordariomycetes</taxon>
        <taxon>Sordariomycetidae</taxon>
        <taxon>Sordariales</taxon>
        <taxon>Chaetomiaceae</taxon>
        <taxon>Chaetomidium</taxon>
    </lineage>
</organism>
<keyword evidence="2" id="KW-0472">Membrane</keyword>
<evidence type="ECO:0000313" key="4">
    <source>
        <dbReference type="Proteomes" id="UP001302745"/>
    </source>
</evidence>
<reference evidence="3" key="2">
    <citation type="submission" date="2023-05" db="EMBL/GenBank/DDBJ databases">
        <authorList>
            <consortium name="Lawrence Berkeley National Laboratory"/>
            <person name="Steindorff A."/>
            <person name="Hensen N."/>
            <person name="Bonometti L."/>
            <person name="Westerberg I."/>
            <person name="Brannstrom I.O."/>
            <person name="Guillou S."/>
            <person name="Cros-Aarteil S."/>
            <person name="Calhoun S."/>
            <person name="Haridas S."/>
            <person name="Kuo A."/>
            <person name="Mondo S."/>
            <person name="Pangilinan J."/>
            <person name="Riley R."/>
            <person name="Labutti K."/>
            <person name="Andreopoulos B."/>
            <person name="Lipzen A."/>
            <person name="Chen C."/>
            <person name="Yanf M."/>
            <person name="Daum C."/>
            <person name="Ng V."/>
            <person name="Clum A."/>
            <person name="Ohm R."/>
            <person name="Martin F."/>
            <person name="Silar P."/>
            <person name="Natvig D."/>
            <person name="Lalanne C."/>
            <person name="Gautier V."/>
            <person name="Ament-Velasquez S.L."/>
            <person name="Kruys A."/>
            <person name="Hutchinson M.I."/>
            <person name="Powell A.J."/>
            <person name="Barry K."/>
            <person name="Miller A.N."/>
            <person name="Grigoriev I.V."/>
            <person name="Debuchy R."/>
            <person name="Gladieux P."/>
            <person name="Thoren M.H."/>
            <person name="Johannesson H."/>
        </authorList>
    </citation>
    <scope>NUCLEOTIDE SEQUENCE</scope>
    <source>
        <strain evidence="3">CBS 538.74</strain>
    </source>
</reference>
<keyword evidence="4" id="KW-1185">Reference proteome</keyword>
<keyword evidence="2" id="KW-1133">Transmembrane helix</keyword>
<sequence>MLLSSGQVSVAVSSSIVFLCTAALFFSGYVLQQRTLRDLRAAIKPSPRPFPKIFLPDRFKQSTTELPDGAIIVLDDDGDHNGEQKETVINVKPTLPDKAASQQKALSNPGENDGKEKGKGSAEQDGSDETQKPMSRAERRRRIREEIKAMSQGEDRVYYQRRLW</sequence>
<dbReference type="Proteomes" id="UP001302745">
    <property type="component" value="Unassembled WGS sequence"/>
</dbReference>
<comment type="caution">
    <text evidence="3">The sequence shown here is derived from an EMBL/GenBank/DDBJ whole genome shotgun (WGS) entry which is preliminary data.</text>
</comment>
<reference evidence="3" key="1">
    <citation type="journal article" date="2023" name="Mol. Phylogenet. Evol.">
        <title>Genome-scale phylogeny and comparative genomics of the fungal order Sordariales.</title>
        <authorList>
            <person name="Hensen N."/>
            <person name="Bonometti L."/>
            <person name="Westerberg I."/>
            <person name="Brannstrom I.O."/>
            <person name="Guillou S."/>
            <person name="Cros-Aarteil S."/>
            <person name="Calhoun S."/>
            <person name="Haridas S."/>
            <person name="Kuo A."/>
            <person name="Mondo S."/>
            <person name="Pangilinan J."/>
            <person name="Riley R."/>
            <person name="LaButti K."/>
            <person name="Andreopoulos B."/>
            <person name="Lipzen A."/>
            <person name="Chen C."/>
            <person name="Yan M."/>
            <person name="Daum C."/>
            <person name="Ng V."/>
            <person name="Clum A."/>
            <person name="Steindorff A."/>
            <person name="Ohm R.A."/>
            <person name="Martin F."/>
            <person name="Silar P."/>
            <person name="Natvig D.O."/>
            <person name="Lalanne C."/>
            <person name="Gautier V."/>
            <person name="Ament-Velasquez S.L."/>
            <person name="Kruys A."/>
            <person name="Hutchinson M.I."/>
            <person name="Powell A.J."/>
            <person name="Barry K."/>
            <person name="Miller A.N."/>
            <person name="Grigoriev I.V."/>
            <person name="Debuchy R."/>
            <person name="Gladieux P."/>
            <person name="Hiltunen Thoren M."/>
            <person name="Johannesson H."/>
        </authorList>
    </citation>
    <scope>NUCLEOTIDE SEQUENCE</scope>
    <source>
        <strain evidence="3">CBS 538.74</strain>
    </source>
</reference>
<feature type="compositionally biased region" description="Polar residues" evidence="1">
    <location>
        <begin position="100"/>
        <end position="110"/>
    </location>
</feature>
<feature type="compositionally biased region" description="Basic and acidic residues" evidence="1">
    <location>
        <begin position="129"/>
        <end position="154"/>
    </location>
</feature>
<keyword evidence="2" id="KW-0812">Transmembrane</keyword>
<name>A0AAN6VI08_9PEZI</name>
<dbReference type="EMBL" id="MU856995">
    <property type="protein sequence ID" value="KAK4151918.1"/>
    <property type="molecule type" value="Genomic_DNA"/>
</dbReference>
<accession>A0AAN6VI08</accession>
<evidence type="ECO:0000256" key="1">
    <source>
        <dbReference type="SAM" id="MobiDB-lite"/>
    </source>
</evidence>
<protein>
    <submittedName>
        <fullName evidence="3">Uncharacterized protein</fullName>
    </submittedName>
</protein>
<feature type="transmembrane region" description="Helical" evidence="2">
    <location>
        <begin position="12"/>
        <end position="31"/>
    </location>
</feature>
<feature type="compositionally biased region" description="Basic and acidic residues" evidence="1">
    <location>
        <begin position="112"/>
        <end position="122"/>
    </location>
</feature>
<evidence type="ECO:0000313" key="3">
    <source>
        <dbReference type="EMBL" id="KAK4151918.1"/>
    </source>
</evidence>
<feature type="region of interest" description="Disordered" evidence="1">
    <location>
        <begin position="75"/>
        <end position="154"/>
    </location>
</feature>